<dbReference type="GO" id="GO:0044550">
    <property type="term" value="P:secondary metabolite biosynthetic process"/>
    <property type="evidence" value="ECO:0007669"/>
    <property type="project" value="TreeGrafter"/>
</dbReference>
<dbReference type="PANTHER" id="PTHR45527">
    <property type="entry name" value="NONRIBOSOMAL PEPTIDE SYNTHETASE"/>
    <property type="match status" value="1"/>
</dbReference>
<dbReference type="GO" id="GO:0031177">
    <property type="term" value="F:phosphopantetheine binding"/>
    <property type="evidence" value="ECO:0007669"/>
    <property type="project" value="TreeGrafter"/>
</dbReference>
<dbReference type="Gene3D" id="3.40.50.12780">
    <property type="entry name" value="N-terminal domain of ligase-like"/>
    <property type="match status" value="1"/>
</dbReference>
<dbReference type="PROSITE" id="PS00455">
    <property type="entry name" value="AMP_BINDING"/>
    <property type="match status" value="1"/>
</dbReference>
<evidence type="ECO:0000259" key="3">
    <source>
        <dbReference type="Pfam" id="PF00668"/>
    </source>
</evidence>
<dbReference type="eggNOG" id="COG1020">
    <property type="taxonomic scope" value="Bacteria"/>
</dbReference>
<dbReference type="InterPro" id="IPR023213">
    <property type="entry name" value="CAT-like_dom_sf"/>
</dbReference>
<proteinExistence type="predicted"/>
<protein>
    <submittedName>
        <fullName evidence="4">Non-ribosomal peptide synthetase</fullName>
    </submittedName>
</protein>
<evidence type="ECO:0000259" key="2">
    <source>
        <dbReference type="Pfam" id="PF00501"/>
    </source>
</evidence>
<dbReference type="FunFam" id="3.40.50.980:FF:000001">
    <property type="entry name" value="Non-ribosomal peptide synthetase"/>
    <property type="match status" value="1"/>
</dbReference>
<dbReference type="Pfam" id="PF00501">
    <property type="entry name" value="AMP-binding"/>
    <property type="match status" value="1"/>
</dbReference>
<dbReference type="InterPro" id="IPR001242">
    <property type="entry name" value="Condensation_dom"/>
</dbReference>
<dbReference type="InterPro" id="IPR000873">
    <property type="entry name" value="AMP-dep_synth/lig_dom"/>
</dbReference>
<dbReference type="Pfam" id="PF00668">
    <property type="entry name" value="Condensation"/>
    <property type="match status" value="1"/>
</dbReference>
<dbReference type="KEGG" id="mfu:LILAB_26130"/>
<dbReference type="Gene3D" id="3.30.559.30">
    <property type="entry name" value="Nonribosomal peptide synthetase, condensation domain"/>
    <property type="match status" value="1"/>
</dbReference>
<dbReference type="AlphaFoldDB" id="F8CAR6"/>
<dbReference type="PANTHER" id="PTHR45527:SF1">
    <property type="entry name" value="FATTY ACID SYNTHASE"/>
    <property type="match status" value="1"/>
</dbReference>
<dbReference type="EMBL" id="CP002830">
    <property type="protein sequence ID" value="AEI67118.1"/>
    <property type="molecule type" value="Genomic_DNA"/>
</dbReference>
<dbReference type="GO" id="GO:0005829">
    <property type="term" value="C:cytosol"/>
    <property type="evidence" value="ECO:0007669"/>
    <property type="project" value="TreeGrafter"/>
</dbReference>
<dbReference type="Gene3D" id="3.30.559.10">
    <property type="entry name" value="Chloramphenicol acetyltransferase-like domain"/>
    <property type="match status" value="1"/>
</dbReference>
<dbReference type="STRING" id="483219.LILAB_26130"/>
<dbReference type="InterPro" id="IPR042099">
    <property type="entry name" value="ANL_N_sf"/>
</dbReference>
<dbReference type="SUPFAM" id="SSF52777">
    <property type="entry name" value="CoA-dependent acyltransferases"/>
    <property type="match status" value="2"/>
</dbReference>
<gene>
    <name evidence="4" type="ordered locus">LILAB_26130</name>
</gene>
<dbReference type="SUPFAM" id="SSF56801">
    <property type="entry name" value="Acetyl-CoA synthetase-like"/>
    <property type="match status" value="1"/>
</dbReference>
<dbReference type="InterPro" id="IPR020845">
    <property type="entry name" value="AMP-binding_CS"/>
</dbReference>
<feature type="domain" description="AMP-dependent synthetase/ligase" evidence="2">
    <location>
        <begin position="513"/>
        <end position="681"/>
    </location>
</feature>
<sequence>MTDITRALEQLSPSQRALLDLLLQEQQSARPHAAAPALARRESSELAPASFPQQRLWVLHELDPSSMAAYNVHVSVEFFGRLDRALLTRCVNEVVRRHESLRTTLRSHGGDPVQVVAPSLELTLPEEDLSALSLEAQGEEVRRRIIAEANFEFDLSAGPLLRVGVLRLDAQHALVLLTLHHSVTDQWSLGVFLQELMALYKAFEEGLPSPLPELQLQYPDYARWQREQLETRELAGQLDYWRRQLTPHPPALVVPSDHPRPALKTYRGGWHHFRLEPELARKLKQLAQKEGATLFMVLMAAYQTLLHRYSGQQDFAVGSPVANRKAPELEPLIGFFVNMLVMRADAAGDPTFRSFLHRVRQVCLDAYSHQDVPFDKLVEELQPPRDPSRNPFFEAVFVLQNVPQPALRIPGLLARYVELDLGASQFDLLMELREDRPDRFIGRIEYCADLFDAKTVERMERHYVRLLESVVENADQRLSELPLLRTEERQQLLVDWNATSTTSPREAPIHALFSEQAARTPEAVALVSGEQFVSYAELERRANQLAHHLRAHGVIRGTRVGLCLERSPDLVVGLLAILKAGGAYVPIDHHYPTERISLLLQEAGIGVLVTTKSLAEGLPEADSERVYVDTDVEVLAALPHHAPPTADMCGDDLAYVMFTSGSTGRPKGVCIPHRAVARLVLAPPHTPSLDELAALLTHHRVSTLWLTAALFEQMVIHQGPALACVRQVLAGGDVLPPLRVRQHLERIPHGAVLVNGYGPTENTTFSATHTLRAGDAFGTSVPIGKPLGHSSAFVLDSRLEPVPVGRASSATFTTSSARASGLSSVWSMYGARSAWERSVSRSTRAVDRSGAGALAPGACPSFHAWSRRRACSAMSSTKWKRSSESDMPGPLAHFQALGKRSRVPRDGAER</sequence>
<dbReference type="HOGENOM" id="CLU_000022_2_4_7"/>
<dbReference type="CDD" id="cd19531">
    <property type="entry name" value="LCL_NRPS-like"/>
    <property type="match status" value="1"/>
</dbReference>
<name>F8CAR6_MYXFH</name>
<evidence type="ECO:0000313" key="4">
    <source>
        <dbReference type="EMBL" id="AEI67118.1"/>
    </source>
</evidence>
<organism evidence="4 5">
    <name type="scientific">Myxococcus fulvus (strain ATCC BAA-855 / HW-1)</name>
    <dbReference type="NCBI Taxonomy" id="483219"/>
    <lineage>
        <taxon>Bacteria</taxon>
        <taxon>Pseudomonadati</taxon>
        <taxon>Myxococcota</taxon>
        <taxon>Myxococcia</taxon>
        <taxon>Myxococcales</taxon>
        <taxon>Cystobacterineae</taxon>
        <taxon>Myxococcaceae</taxon>
        <taxon>Myxococcus</taxon>
    </lineage>
</organism>
<evidence type="ECO:0000313" key="5">
    <source>
        <dbReference type="Proteomes" id="UP000000488"/>
    </source>
</evidence>
<dbReference type="GO" id="GO:0043041">
    <property type="term" value="P:amino acid activation for nonribosomal peptide biosynthetic process"/>
    <property type="evidence" value="ECO:0007669"/>
    <property type="project" value="TreeGrafter"/>
</dbReference>
<reference evidence="4 5" key="1">
    <citation type="journal article" date="2011" name="J. Bacteriol.">
        <title>Genome sequence of the halotolerant marine bacterium Myxococcus fulvus HW-1.</title>
        <authorList>
            <person name="Li Z.F."/>
            <person name="Li X."/>
            <person name="Liu H."/>
            <person name="Liu X."/>
            <person name="Han K."/>
            <person name="Wu Z.H."/>
            <person name="Hu W."/>
            <person name="Li F.F."/>
            <person name="Li Y.Z."/>
        </authorList>
    </citation>
    <scope>NUCLEOTIDE SEQUENCE [LARGE SCALE GENOMIC DNA]</scope>
    <source>
        <strain evidence="5">ATCC BAA-855 / HW-1</strain>
    </source>
</reference>
<dbReference type="Proteomes" id="UP000000488">
    <property type="component" value="Chromosome"/>
</dbReference>
<dbReference type="GO" id="GO:0003824">
    <property type="term" value="F:catalytic activity"/>
    <property type="evidence" value="ECO:0007669"/>
    <property type="project" value="InterPro"/>
</dbReference>
<evidence type="ECO:0000256" key="1">
    <source>
        <dbReference type="SAM" id="MobiDB-lite"/>
    </source>
</evidence>
<feature type="domain" description="Condensation" evidence="3">
    <location>
        <begin position="46"/>
        <end position="493"/>
    </location>
</feature>
<feature type="region of interest" description="Disordered" evidence="1">
    <location>
        <begin position="876"/>
        <end position="910"/>
    </location>
</feature>
<dbReference type="Gene3D" id="3.40.50.980">
    <property type="match status" value="1"/>
</dbReference>
<accession>F8CAR6</accession>